<dbReference type="Proteomes" id="UP000244940">
    <property type="component" value="Unassembled WGS sequence"/>
</dbReference>
<dbReference type="PANTHER" id="PTHR45527">
    <property type="entry name" value="NONRIBOSOMAL PEPTIDE SYNTHETASE"/>
    <property type="match status" value="1"/>
</dbReference>
<evidence type="ECO:0000256" key="4">
    <source>
        <dbReference type="ARBA" id="ARBA00022960"/>
    </source>
</evidence>
<dbReference type="GeneID" id="94364951"/>
<dbReference type="PROSITE" id="PS00012">
    <property type="entry name" value="PHOSPHOPANTETHEINE"/>
    <property type="match status" value="1"/>
</dbReference>
<dbReference type="InterPro" id="IPR020845">
    <property type="entry name" value="AMP-binding_CS"/>
</dbReference>
<dbReference type="SUPFAM" id="SSF53474">
    <property type="entry name" value="alpha/beta-Hydrolases"/>
    <property type="match status" value="1"/>
</dbReference>
<dbReference type="InterPro" id="IPR000873">
    <property type="entry name" value="AMP-dep_synth/lig_dom"/>
</dbReference>
<organism evidence="10 11">
    <name type="scientific">Pararhodobacter marinus</name>
    <dbReference type="NCBI Taxonomy" id="2184063"/>
    <lineage>
        <taxon>Bacteria</taxon>
        <taxon>Pseudomonadati</taxon>
        <taxon>Pseudomonadota</taxon>
        <taxon>Alphaproteobacteria</taxon>
        <taxon>Rhodobacterales</taxon>
        <taxon>Paracoccaceae</taxon>
        <taxon>Pararhodobacter</taxon>
    </lineage>
</organism>
<protein>
    <submittedName>
        <fullName evidence="10">CDA peptide synthetase III</fullName>
    </submittedName>
</protein>
<dbReference type="SUPFAM" id="SSF53623">
    <property type="entry name" value="MurD-like peptide ligases, catalytic domain"/>
    <property type="match status" value="1"/>
</dbReference>
<proteinExistence type="predicted"/>
<name>A0A2U2CD99_9RHOB</name>
<sequence length="1292" mass="134873">MSESARMHLIGIGGSGMLPLALLLRQAGHTVTGSDGGCDPARLELLQEQGIAARVTPHAAQARGADCVVVSPAIPEIHVEKRAARREGVPLRTRAQMLASLIAERSSVCVAGSHGKSTTTAMLVHILDAVGAGDTGYMLGASFADPALPPARLGTATAPFVTEACEAHGALAEWRPAHVVLTNLDDDHADHYGGPEALKRAFADFVSRVPPRGRIVACGDDARVADALHAARGAVLTYGFGAGNALRAVPDPAGGVSVSLDGNRLGALSLSVPGRHNLLNALGALGMALGLGVGFAAASRALAGFQGVARRLQRIPSDSPVRIFDDFAHHPAEIAASIAVLRETARGRVIALVEPQLHSRVAQMAPRFAQALSGADHSVILPVAALGEAAPEHDGNAALASACAAAGLSCAHVTDEPDLLRRLQANLRNEDTLLVMAGTSGAGIARRIAAALAQSSANPAPVPAASLLTGDRTPPAPDLLTLVARHAAQNPGAPAVEMGHRRLDYADLVFRAGALARMLAGAGVRAGDSVGVCLGRSVDRVTAFLAILQLGGVFVPLDPALPEERLRVMIDAAGAGTIVVNAASPALPDDGLHVVNCGQVPDRDGASAHAFVPADIPAEALAYMIFTSGTTGAPKAVEIPRGALANYAVGAGRHFQITPGSRVSQLSGFGFDVSVGDMAMALAAGACLVFPTDLQAIPGPPVGRFIAQAGLTHLSLTPSALSIVPPAEHPALTHVIVAGEACPPALVERWGRGRCFINAYGPTEATIEALFAICTPGQPVTIGRPFDNMGACLMDKHLRLVAPGREGELCLFGPGLSQGYRNQPALTERQFPLVALPGFGDVRLYRTGDRAKAGRDGAFVYLGRKDSQLKVNGYRIEPAEVEAALCGNPDVSDAAVSRLAAPGMPDRLIAHLMMRAGAAAPDPVALRDALTTRLPSYMVPSVFLPVPEIPRNASGKRDRSALPLPPQLLAPPRARTVGTPTEARLIALIGEQLGAHVVTGTRDSLREAGVDSLSMATLLFAVEDAFGITLDTGFEEGFDTVEILGLMVDARLRAGRTPVSSGLDDDLRARIAPHLATWPGRALGKVGLVRSLSDTGALPRLFWCFQVGTELSRLSESLRDRVAVYGLRSGHLAVEYSADNLQALGRLYADEITAIAPTGPVFLGGNCQGGLVMREAGLELLRRGREVPLTMLMEQGRFFHYPARTLLIFGARSYLNPYGQIDGPEQLFRTAYPAGHRVEIIPGAHGHYFRPENVDTLAATLLRNMSPFFAVERGTGADVAPIPRADDCLSPG</sequence>
<dbReference type="Pfam" id="PF00550">
    <property type="entry name" value="PP-binding"/>
    <property type="match status" value="1"/>
</dbReference>
<keyword evidence="11" id="KW-1185">Reference proteome</keyword>
<dbReference type="Pfam" id="PF00501">
    <property type="entry name" value="AMP-binding"/>
    <property type="match status" value="1"/>
</dbReference>
<dbReference type="GO" id="GO:0008360">
    <property type="term" value="P:regulation of cell shape"/>
    <property type="evidence" value="ECO:0007669"/>
    <property type="project" value="UniProtKB-KW"/>
</dbReference>
<evidence type="ECO:0000256" key="7">
    <source>
        <dbReference type="ARBA" id="ARBA00023316"/>
    </source>
</evidence>
<evidence type="ECO:0000256" key="5">
    <source>
        <dbReference type="ARBA" id="ARBA00022984"/>
    </source>
</evidence>
<dbReference type="SUPFAM" id="SSF51984">
    <property type="entry name" value="MurCD N-terminal domain"/>
    <property type="match status" value="1"/>
</dbReference>
<evidence type="ECO:0000256" key="6">
    <source>
        <dbReference type="ARBA" id="ARBA00023306"/>
    </source>
</evidence>
<keyword evidence="7" id="KW-0961">Cell wall biogenesis/degradation</keyword>
<dbReference type="RefSeq" id="WP_109532951.1">
    <property type="nucleotide sequence ID" value="NZ_QEYD01000004.1"/>
</dbReference>
<dbReference type="InterPro" id="IPR036615">
    <property type="entry name" value="Mur_ligase_C_dom_sf"/>
</dbReference>
<dbReference type="InterPro" id="IPR013221">
    <property type="entry name" value="Mur_ligase_cen"/>
</dbReference>
<dbReference type="Gene3D" id="3.40.50.1820">
    <property type="entry name" value="alpha/beta hydrolase"/>
    <property type="match status" value="1"/>
</dbReference>
<feature type="domain" description="Carrier" evidence="9">
    <location>
        <begin position="976"/>
        <end position="1052"/>
    </location>
</feature>
<gene>
    <name evidence="10" type="ORF">C4N9_08610</name>
</gene>
<dbReference type="GO" id="GO:0005737">
    <property type="term" value="C:cytoplasm"/>
    <property type="evidence" value="ECO:0007669"/>
    <property type="project" value="TreeGrafter"/>
</dbReference>
<evidence type="ECO:0000256" key="1">
    <source>
        <dbReference type="ARBA" id="ARBA00022450"/>
    </source>
</evidence>
<dbReference type="CDD" id="cd05930">
    <property type="entry name" value="A_NRPS"/>
    <property type="match status" value="1"/>
</dbReference>
<keyword evidence="6" id="KW-0131">Cell cycle</keyword>
<dbReference type="InterPro" id="IPR029058">
    <property type="entry name" value="AB_hydrolase_fold"/>
</dbReference>
<evidence type="ECO:0000313" key="10">
    <source>
        <dbReference type="EMBL" id="PWE29839.1"/>
    </source>
</evidence>
<evidence type="ECO:0000256" key="3">
    <source>
        <dbReference type="ARBA" id="ARBA00022618"/>
    </source>
</evidence>
<dbReference type="InterPro" id="IPR042099">
    <property type="entry name" value="ANL_N_sf"/>
</dbReference>
<dbReference type="Pfam" id="PF08245">
    <property type="entry name" value="Mur_ligase_M"/>
    <property type="match status" value="1"/>
</dbReference>
<comment type="caution">
    <text evidence="10">The sequence shown here is derived from an EMBL/GenBank/DDBJ whole genome shotgun (WGS) entry which is preliminary data.</text>
</comment>
<dbReference type="Gene3D" id="3.40.50.720">
    <property type="entry name" value="NAD(P)-binding Rossmann-like Domain"/>
    <property type="match status" value="1"/>
</dbReference>
<dbReference type="InterPro" id="IPR036565">
    <property type="entry name" value="Mur-like_cat_sf"/>
</dbReference>
<dbReference type="InterPro" id="IPR045851">
    <property type="entry name" value="AMP-bd_C_sf"/>
</dbReference>
<dbReference type="Pfam" id="PF13193">
    <property type="entry name" value="AMP-binding_C"/>
    <property type="match status" value="1"/>
</dbReference>
<dbReference type="SUPFAM" id="SSF56801">
    <property type="entry name" value="Acetyl-CoA synthetase-like"/>
    <property type="match status" value="1"/>
</dbReference>
<dbReference type="InterPro" id="IPR004101">
    <property type="entry name" value="Mur_ligase_C"/>
</dbReference>
<dbReference type="SUPFAM" id="SSF53244">
    <property type="entry name" value="MurD-like peptide ligases, peptide-binding domain"/>
    <property type="match status" value="1"/>
</dbReference>
<keyword evidence="5" id="KW-0573">Peptidoglycan synthesis</keyword>
<accession>A0A2U2CD99</accession>
<dbReference type="InterPro" id="IPR006162">
    <property type="entry name" value="Ppantetheine_attach_site"/>
</dbReference>
<dbReference type="Pfam" id="PF01225">
    <property type="entry name" value="Mur_ligase"/>
    <property type="match status" value="1"/>
</dbReference>
<dbReference type="PROSITE" id="PS00455">
    <property type="entry name" value="AMP_BINDING"/>
    <property type="match status" value="1"/>
</dbReference>
<dbReference type="Gene3D" id="3.40.50.12780">
    <property type="entry name" value="N-terminal domain of ligase-like"/>
    <property type="match status" value="1"/>
</dbReference>
<dbReference type="GO" id="GO:0016881">
    <property type="term" value="F:acid-amino acid ligase activity"/>
    <property type="evidence" value="ECO:0007669"/>
    <property type="project" value="InterPro"/>
</dbReference>
<dbReference type="Gene3D" id="3.90.190.20">
    <property type="entry name" value="Mur ligase, C-terminal domain"/>
    <property type="match status" value="1"/>
</dbReference>
<evidence type="ECO:0000256" key="8">
    <source>
        <dbReference type="SAM" id="MobiDB-lite"/>
    </source>
</evidence>
<keyword evidence="1" id="KW-0596">Phosphopantetheine</keyword>
<dbReference type="NCBIfam" id="TIGR01733">
    <property type="entry name" value="AA-adenyl-dom"/>
    <property type="match status" value="1"/>
</dbReference>
<dbReference type="Gene3D" id="3.40.1190.10">
    <property type="entry name" value="Mur-like, catalytic domain"/>
    <property type="match status" value="1"/>
</dbReference>
<dbReference type="GO" id="GO:0071555">
    <property type="term" value="P:cell wall organization"/>
    <property type="evidence" value="ECO:0007669"/>
    <property type="project" value="UniProtKB-KW"/>
</dbReference>
<dbReference type="InterPro" id="IPR025110">
    <property type="entry name" value="AMP-bd_C"/>
</dbReference>
<dbReference type="GO" id="GO:0005524">
    <property type="term" value="F:ATP binding"/>
    <property type="evidence" value="ECO:0007669"/>
    <property type="project" value="InterPro"/>
</dbReference>
<dbReference type="GO" id="GO:0051301">
    <property type="term" value="P:cell division"/>
    <property type="evidence" value="ECO:0007669"/>
    <property type="project" value="UniProtKB-KW"/>
</dbReference>
<dbReference type="GO" id="GO:0044550">
    <property type="term" value="P:secondary metabolite biosynthetic process"/>
    <property type="evidence" value="ECO:0007669"/>
    <property type="project" value="TreeGrafter"/>
</dbReference>
<dbReference type="GO" id="GO:0043041">
    <property type="term" value="P:amino acid activation for nonribosomal peptide biosynthetic process"/>
    <property type="evidence" value="ECO:0007669"/>
    <property type="project" value="TreeGrafter"/>
</dbReference>
<keyword evidence="4" id="KW-0133">Cell shape</keyword>
<keyword evidence="2" id="KW-0597">Phosphoprotein</keyword>
<feature type="region of interest" description="Disordered" evidence="8">
    <location>
        <begin position="953"/>
        <end position="974"/>
    </location>
</feature>
<dbReference type="PANTHER" id="PTHR45527:SF1">
    <property type="entry name" value="FATTY ACID SYNTHASE"/>
    <property type="match status" value="1"/>
</dbReference>
<dbReference type="InterPro" id="IPR036736">
    <property type="entry name" value="ACP-like_sf"/>
</dbReference>
<dbReference type="SUPFAM" id="SSF47336">
    <property type="entry name" value="ACP-like"/>
    <property type="match status" value="1"/>
</dbReference>
<keyword evidence="3" id="KW-0132">Cell division</keyword>
<dbReference type="InterPro" id="IPR010071">
    <property type="entry name" value="AA_adenyl_dom"/>
</dbReference>
<dbReference type="InterPro" id="IPR000713">
    <property type="entry name" value="Mur_ligase_N"/>
</dbReference>
<reference evidence="10 11" key="1">
    <citation type="submission" date="2018-05" db="EMBL/GenBank/DDBJ databases">
        <title>Pararhodobacter marina sp. nov., isolated from deep-sea water of the Indian Ocean.</title>
        <authorList>
            <person name="Lai Q.Sr."/>
            <person name="Liu X."/>
            <person name="Shao Z."/>
        </authorList>
    </citation>
    <scope>NUCLEOTIDE SEQUENCE [LARGE SCALE GENOMIC DNA]</scope>
    <source>
        <strain evidence="10 11">CIC4N-9</strain>
    </source>
</reference>
<evidence type="ECO:0000256" key="2">
    <source>
        <dbReference type="ARBA" id="ARBA00022553"/>
    </source>
</evidence>
<dbReference type="Gene3D" id="3.30.300.30">
    <property type="match status" value="1"/>
</dbReference>
<dbReference type="OrthoDB" id="9803968at2"/>
<dbReference type="Gene3D" id="1.10.1200.10">
    <property type="entry name" value="ACP-like"/>
    <property type="match status" value="1"/>
</dbReference>
<evidence type="ECO:0000313" key="11">
    <source>
        <dbReference type="Proteomes" id="UP000244940"/>
    </source>
</evidence>
<dbReference type="InterPro" id="IPR009081">
    <property type="entry name" value="PP-bd_ACP"/>
</dbReference>
<evidence type="ECO:0000259" key="9">
    <source>
        <dbReference type="PROSITE" id="PS50075"/>
    </source>
</evidence>
<dbReference type="GO" id="GO:0031177">
    <property type="term" value="F:phosphopantetheine binding"/>
    <property type="evidence" value="ECO:0007669"/>
    <property type="project" value="TreeGrafter"/>
</dbReference>
<dbReference type="EMBL" id="QEYD01000004">
    <property type="protein sequence ID" value="PWE29839.1"/>
    <property type="molecule type" value="Genomic_DNA"/>
</dbReference>
<dbReference type="PROSITE" id="PS50075">
    <property type="entry name" value="CARRIER"/>
    <property type="match status" value="1"/>
</dbReference>
<dbReference type="GO" id="GO:0009252">
    <property type="term" value="P:peptidoglycan biosynthetic process"/>
    <property type="evidence" value="ECO:0007669"/>
    <property type="project" value="UniProtKB-KW"/>
</dbReference>
<dbReference type="Pfam" id="PF02875">
    <property type="entry name" value="Mur_ligase_C"/>
    <property type="match status" value="1"/>
</dbReference>